<evidence type="ECO:0000256" key="6">
    <source>
        <dbReference type="ARBA" id="ARBA00022763"/>
    </source>
</evidence>
<dbReference type="PANTHER" id="PTHR10815">
    <property type="entry name" value="METHYLATED-DNA--PROTEIN-CYSTEINE METHYLTRANSFERASE"/>
    <property type="match status" value="1"/>
</dbReference>
<dbReference type="InterPro" id="IPR036217">
    <property type="entry name" value="MethylDNA_cys_MeTrfase_DNAb"/>
</dbReference>
<dbReference type="CDD" id="cd06445">
    <property type="entry name" value="ATase"/>
    <property type="match status" value="1"/>
</dbReference>
<evidence type="ECO:0000256" key="8">
    <source>
        <dbReference type="ARBA" id="ARBA00049348"/>
    </source>
</evidence>
<dbReference type="PROSITE" id="PS00374">
    <property type="entry name" value="MGMT"/>
    <property type="match status" value="1"/>
</dbReference>
<dbReference type="InterPro" id="IPR036388">
    <property type="entry name" value="WH-like_DNA-bd_sf"/>
</dbReference>
<dbReference type="EMBL" id="UOGA01000184">
    <property type="protein sequence ID" value="VAX20722.1"/>
    <property type="molecule type" value="Genomic_DNA"/>
</dbReference>
<evidence type="ECO:0000313" key="10">
    <source>
        <dbReference type="EMBL" id="VAX20722.1"/>
    </source>
</evidence>
<dbReference type="EC" id="2.1.1.63" evidence="3"/>
<dbReference type="Pfam" id="PF01035">
    <property type="entry name" value="DNA_binding_1"/>
    <property type="match status" value="1"/>
</dbReference>
<keyword evidence="7" id="KW-0234">DNA repair</keyword>
<proteinExistence type="inferred from homology"/>
<dbReference type="InterPro" id="IPR001497">
    <property type="entry name" value="MethylDNA_cys_MeTrfase_AS"/>
</dbReference>
<comment type="similarity">
    <text evidence="2">Belongs to the MGMT family.</text>
</comment>
<comment type="catalytic activity">
    <reaction evidence="1">
        <text>a 4-O-methyl-thymidine in DNA + L-cysteinyl-[protein] = a thymidine in DNA + S-methyl-L-cysteinyl-[protein]</text>
        <dbReference type="Rhea" id="RHEA:53428"/>
        <dbReference type="Rhea" id="RHEA-COMP:10131"/>
        <dbReference type="Rhea" id="RHEA-COMP:10132"/>
        <dbReference type="Rhea" id="RHEA-COMP:13555"/>
        <dbReference type="Rhea" id="RHEA-COMP:13556"/>
        <dbReference type="ChEBI" id="CHEBI:29950"/>
        <dbReference type="ChEBI" id="CHEBI:82612"/>
        <dbReference type="ChEBI" id="CHEBI:137386"/>
        <dbReference type="ChEBI" id="CHEBI:137387"/>
        <dbReference type="EC" id="2.1.1.63"/>
    </reaction>
</comment>
<organism evidence="10">
    <name type="scientific">hydrothermal vent metagenome</name>
    <dbReference type="NCBI Taxonomy" id="652676"/>
    <lineage>
        <taxon>unclassified sequences</taxon>
        <taxon>metagenomes</taxon>
        <taxon>ecological metagenomes</taxon>
    </lineage>
</organism>
<evidence type="ECO:0000256" key="5">
    <source>
        <dbReference type="ARBA" id="ARBA00022679"/>
    </source>
</evidence>
<gene>
    <name evidence="10" type="ORF">MNBD_NITROSPINAE04-1549</name>
</gene>
<sequence>MGEKSATIVKTGFGNVGILQNGAKISRLWLPGLSRNELVQRIRKYSPTVSFTKNSPLIEKLTRYFNGHEVTFNCPIDYENFPDFSITVLKELQKIGWGKIETYKGLAERIGKPRAARAIGMVMAKNPVPLIIPCHRVIRSDGGLGGFTTPLGVELKRRMLALESKL</sequence>
<reference evidence="10" key="1">
    <citation type="submission" date="2018-06" db="EMBL/GenBank/DDBJ databases">
        <authorList>
            <person name="Zhirakovskaya E."/>
        </authorList>
    </citation>
    <scope>NUCLEOTIDE SEQUENCE</scope>
</reference>
<dbReference type="GO" id="GO:0032259">
    <property type="term" value="P:methylation"/>
    <property type="evidence" value="ECO:0007669"/>
    <property type="project" value="UniProtKB-KW"/>
</dbReference>
<evidence type="ECO:0000259" key="9">
    <source>
        <dbReference type="Pfam" id="PF01035"/>
    </source>
</evidence>
<dbReference type="NCBIfam" id="TIGR00589">
    <property type="entry name" value="ogt"/>
    <property type="match status" value="1"/>
</dbReference>
<evidence type="ECO:0000256" key="7">
    <source>
        <dbReference type="ARBA" id="ARBA00023204"/>
    </source>
</evidence>
<accession>A0A3B1BY56</accession>
<comment type="catalytic activity">
    <reaction evidence="8">
        <text>a 6-O-methyl-2'-deoxyguanosine in DNA + L-cysteinyl-[protein] = S-methyl-L-cysteinyl-[protein] + a 2'-deoxyguanosine in DNA</text>
        <dbReference type="Rhea" id="RHEA:24000"/>
        <dbReference type="Rhea" id="RHEA-COMP:10131"/>
        <dbReference type="Rhea" id="RHEA-COMP:10132"/>
        <dbReference type="Rhea" id="RHEA-COMP:11367"/>
        <dbReference type="Rhea" id="RHEA-COMP:11368"/>
        <dbReference type="ChEBI" id="CHEBI:29950"/>
        <dbReference type="ChEBI" id="CHEBI:82612"/>
        <dbReference type="ChEBI" id="CHEBI:85445"/>
        <dbReference type="ChEBI" id="CHEBI:85448"/>
        <dbReference type="EC" id="2.1.1.63"/>
    </reaction>
</comment>
<dbReference type="InterPro" id="IPR014048">
    <property type="entry name" value="MethylDNA_cys_MeTrfase_DNA-bd"/>
</dbReference>
<dbReference type="GO" id="GO:0003908">
    <property type="term" value="F:methylated-DNA-[protein]-cysteine S-methyltransferase activity"/>
    <property type="evidence" value="ECO:0007669"/>
    <property type="project" value="UniProtKB-EC"/>
</dbReference>
<dbReference type="PANTHER" id="PTHR10815:SF13">
    <property type="entry name" value="METHYLATED-DNA--PROTEIN-CYSTEINE METHYLTRANSFERASE"/>
    <property type="match status" value="1"/>
</dbReference>
<keyword evidence="5 10" id="KW-0808">Transferase</keyword>
<evidence type="ECO:0000256" key="3">
    <source>
        <dbReference type="ARBA" id="ARBA00011918"/>
    </source>
</evidence>
<dbReference type="GO" id="GO:0006281">
    <property type="term" value="P:DNA repair"/>
    <property type="evidence" value="ECO:0007669"/>
    <property type="project" value="UniProtKB-KW"/>
</dbReference>
<dbReference type="AlphaFoldDB" id="A0A3B1BY56"/>
<evidence type="ECO:0000256" key="2">
    <source>
        <dbReference type="ARBA" id="ARBA00008711"/>
    </source>
</evidence>
<name>A0A3B1BY56_9ZZZZ</name>
<keyword evidence="4 10" id="KW-0489">Methyltransferase</keyword>
<dbReference type="SUPFAM" id="SSF46767">
    <property type="entry name" value="Methylated DNA-protein cysteine methyltransferase, C-terminal domain"/>
    <property type="match status" value="1"/>
</dbReference>
<dbReference type="Gene3D" id="1.10.10.10">
    <property type="entry name" value="Winged helix-like DNA-binding domain superfamily/Winged helix DNA-binding domain"/>
    <property type="match status" value="1"/>
</dbReference>
<keyword evidence="6" id="KW-0227">DNA damage</keyword>
<protein>
    <recommendedName>
        <fullName evidence="3">methylated-DNA--[protein]-cysteine S-methyltransferase</fullName>
        <ecNumber evidence="3">2.1.1.63</ecNumber>
    </recommendedName>
</protein>
<feature type="domain" description="Methylated-DNA-[protein]-cysteine S-methyltransferase DNA binding" evidence="9">
    <location>
        <begin position="84"/>
        <end position="164"/>
    </location>
</feature>
<evidence type="ECO:0000256" key="1">
    <source>
        <dbReference type="ARBA" id="ARBA00001286"/>
    </source>
</evidence>
<evidence type="ECO:0000256" key="4">
    <source>
        <dbReference type="ARBA" id="ARBA00022603"/>
    </source>
</evidence>
<dbReference type="FunFam" id="1.10.10.10:FF:000214">
    <property type="entry name" value="Methylated-DNA--protein-cysteine methyltransferase"/>
    <property type="match status" value="1"/>
</dbReference>